<sequence length="37" mass="3605">MAGLGGDGFWLIAGPQVEGVQAIDASGPAAAAATRDY</sequence>
<keyword evidence="2" id="KW-1185">Reference proteome</keyword>
<dbReference type="Proteomes" id="UP000216478">
    <property type="component" value="Unassembled WGS sequence"/>
</dbReference>
<feature type="non-terminal residue" evidence="1">
    <location>
        <position position="37"/>
    </location>
</feature>
<comment type="caution">
    <text evidence="1">The sequence shown here is derived from an EMBL/GenBank/DDBJ whole genome shotgun (WGS) entry which is preliminary data.</text>
</comment>
<gene>
    <name evidence="1" type="ORF">CEV33_4845</name>
</gene>
<name>A0A256FUI8_9HYPH</name>
<dbReference type="EMBL" id="NNRL01000130">
    <property type="protein sequence ID" value="OYR18542.1"/>
    <property type="molecule type" value="Genomic_DNA"/>
</dbReference>
<accession>A0A256FUI8</accession>
<organism evidence="1 2">
    <name type="scientific">Brucella grignonensis</name>
    <dbReference type="NCBI Taxonomy" id="94627"/>
    <lineage>
        <taxon>Bacteria</taxon>
        <taxon>Pseudomonadati</taxon>
        <taxon>Pseudomonadota</taxon>
        <taxon>Alphaproteobacteria</taxon>
        <taxon>Hyphomicrobiales</taxon>
        <taxon>Brucellaceae</taxon>
        <taxon>Brucella/Ochrobactrum group</taxon>
        <taxon>Brucella</taxon>
    </lineage>
</organism>
<proteinExistence type="predicted"/>
<evidence type="ECO:0000313" key="1">
    <source>
        <dbReference type="EMBL" id="OYR18542.1"/>
    </source>
</evidence>
<reference evidence="1 2" key="1">
    <citation type="submission" date="2017-07" db="EMBL/GenBank/DDBJ databases">
        <title>Phylogenetic study on the rhizospheric bacterium Ochrobactrum sp. A44.</title>
        <authorList>
            <person name="Krzyzanowska D.M."/>
            <person name="Ossowicki A."/>
            <person name="Rajewska M."/>
            <person name="Maciag T."/>
            <person name="Kaczynski Z."/>
            <person name="Czerwicka M."/>
            <person name="Jafra S."/>
        </authorList>
    </citation>
    <scope>NUCLEOTIDE SEQUENCE [LARGE SCALE GENOMIC DNA]</scope>
    <source>
        <strain evidence="1 2">OgA9a</strain>
    </source>
</reference>
<protein>
    <submittedName>
        <fullName evidence="1">Gamma-glutamyltranspeptidase family protein</fullName>
    </submittedName>
</protein>
<evidence type="ECO:0000313" key="2">
    <source>
        <dbReference type="Proteomes" id="UP000216478"/>
    </source>
</evidence>
<dbReference type="AlphaFoldDB" id="A0A256FUI8"/>